<keyword evidence="1" id="KW-0812">Transmembrane</keyword>
<feature type="transmembrane region" description="Helical" evidence="1">
    <location>
        <begin position="147"/>
        <end position="165"/>
    </location>
</feature>
<evidence type="ECO:0000313" key="2">
    <source>
        <dbReference type="EMBL" id="AAN63683.1"/>
    </source>
</evidence>
<evidence type="ECO:0000256" key="1">
    <source>
        <dbReference type="SAM" id="Phobius"/>
    </source>
</evidence>
<dbReference type="AlphaFoldDB" id="Q8GPF3"/>
<feature type="transmembrane region" description="Helical" evidence="1">
    <location>
        <begin position="192"/>
        <end position="216"/>
    </location>
</feature>
<keyword evidence="1" id="KW-0472">Membrane</keyword>
<sequence length="243" mass="27075">MITPKDIENKTMSPEKRKSAKNDYFAFYVGRPLSYILTIPFLYTNISPNAVSLISIIPIIIGLALMCIGNTRAVLIVGWLMFFLWNLLDGVDGNIARYKRQFSKMGSVYDAMSGYIAMVLSFFGWGVAAAHNPGLFQNIVQLPLDSYIVLGALSGIFVIFPRFIMHKATTTLGDQGSMKSVKDKSEYGFVKLVALNLTSIAGFVQVLMLIAVIFNIMDLFTIGYFVLNFVVMMVSLKNIFNVK</sequence>
<dbReference type="Gene3D" id="1.20.120.1760">
    <property type="match status" value="1"/>
</dbReference>
<dbReference type="EMBL" id="AF454495">
    <property type="protein sequence ID" value="AAN63683.1"/>
    <property type="molecule type" value="Genomic_DNA"/>
</dbReference>
<keyword evidence="1" id="KW-1133">Transmembrane helix</keyword>
<proteinExistence type="predicted"/>
<organism evidence="2">
    <name type="scientific">Streptococcus thermophilus</name>
    <dbReference type="NCBI Taxonomy" id="1308"/>
    <lineage>
        <taxon>Bacteria</taxon>
        <taxon>Bacillati</taxon>
        <taxon>Bacillota</taxon>
        <taxon>Bacilli</taxon>
        <taxon>Lactobacillales</taxon>
        <taxon>Streptococcaceae</taxon>
        <taxon>Streptococcus</taxon>
    </lineage>
</organism>
<reference evidence="2" key="1">
    <citation type="submission" date="2001-12" db="EMBL/GenBank/DDBJ databases">
        <title>Diversity of eps operons in Streptococcus thermophilus.</title>
        <authorList>
            <person name="Rallu F."/>
            <person name="Ehrlich D.S."/>
            <person name="Renault P."/>
        </authorList>
    </citation>
    <scope>NUCLEOTIDE SEQUENCE</scope>
</reference>
<dbReference type="InterPro" id="IPR000462">
    <property type="entry name" value="CDP-OH_P_trans"/>
</dbReference>
<feature type="transmembrane region" description="Helical" evidence="1">
    <location>
        <begin position="222"/>
        <end position="240"/>
    </location>
</feature>
<feature type="transmembrane region" description="Helical" evidence="1">
    <location>
        <begin position="55"/>
        <end position="88"/>
    </location>
</feature>
<dbReference type="GO" id="GO:0008654">
    <property type="term" value="P:phospholipid biosynthetic process"/>
    <property type="evidence" value="ECO:0007669"/>
    <property type="project" value="InterPro"/>
</dbReference>
<dbReference type="InterPro" id="IPR043130">
    <property type="entry name" value="CDP-OH_PTrfase_TM_dom"/>
</dbReference>
<name>Q8GPF3_STRTR</name>
<gene>
    <name evidence="2" type="primary">eps4G</name>
</gene>
<dbReference type="Pfam" id="PF01066">
    <property type="entry name" value="CDP-OH_P_transf"/>
    <property type="match status" value="1"/>
</dbReference>
<protein>
    <submittedName>
        <fullName evidence="2">Eps4G</fullName>
    </submittedName>
</protein>
<feature type="transmembrane region" description="Helical" evidence="1">
    <location>
        <begin position="25"/>
        <end position="43"/>
    </location>
</feature>
<accession>Q8GPF3</accession>
<dbReference type="GO" id="GO:0016020">
    <property type="term" value="C:membrane"/>
    <property type="evidence" value="ECO:0007669"/>
    <property type="project" value="InterPro"/>
</dbReference>
<dbReference type="GO" id="GO:0016780">
    <property type="term" value="F:phosphotransferase activity, for other substituted phosphate groups"/>
    <property type="evidence" value="ECO:0007669"/>
    <property type="project" value="InterPro"/>
</dbReference>
<feature type="transmembrane region" description="Helical" evidence="1">
    <location>
        <begin position="108"/>
        <end position="127"/>
    </location>
</feature>